<sequence>MADWLADQLHQTMAALRDQRERIDAAKAELEARTASVTSADHMVTVTMNAQNAVVGLKFNTTKYRSMPPDQLARTLIDVLGQARQEMTDAAVEVFGPLMDQRVDLRAAMAGNTEVDAAFASIWDEAPTDVFGRGKD</sequence>
<evidence type="ECO:0000313" key="3">
    <source>
        <dbReference type="Proteomes" id="UP000192840"/>
    </source>
</evidence>
<reference evidence="3" key="1">
    <citation type="submission" date="2017-04" db="EMBL/GenBank/DDBJ databases">
        <authorList>
            <person name="Varghese N."/>
            <person name="Submissions S."/>
        </authorList>
    </citation>
    <scope>NUCLEOTIDE SEQUENCE [LARGE SCALE GENOMIC DNA]</scope>
    <source>
        <strain evidence="3">DSM 44073</strain>
    </source>
</reference>
<dbReference type="Proteomes" id="UP000192840">
    <property type="component" value="Unassembled WGS sequence"/>
</dbReference>
<dbReference type="InterPro" id="IPR036894">
    <property type="entry name" value="YbaB-like_sf"/>
</dbReference>
<dbReference type="InterPro" id="IPR004401">
    <property type="entry name" value="YbaB/EbfC"/>
</dbReference>
<organism evidence="2 3">
    <name type="scientific">Lentzea albidocapillata</name>
    <dbReference type="NCBI Taxonomy" id="40571"/>
    <lineage>
        <taxon>Bacteria</taxon>
        <taxon>Bacillati</taxon>
        <taxon>Actinomycetota</taxon>
        <taxon>Actinomycetes</taxon>
        <taxon>Pseudonocardiales</taxon>
        <taxon>Pseudonocardiaceae</taxon>
        <taxon>Lentzea</taxon>
    </lineage>
</organism>
<evidence type="ECO:0000313" key="2">
    <source>
        <dbReference type="EMBL" id="SMC96518.1"/>
    </source>
</evidence>
<protein>
    <submittedName>
        <fullName evidence="2">YbaB/EbfC DNA-binding family protein</fullName>
    </submittedName>
</protein>
<evidence type="ECO:0000256" key="1">
    <source>
        <dbReference type="SAM" id="Coils"/>
    </source>
</evidence>
<dbReference type="eggNOG" id="ENOG5032BED">
    <property type="taxonomic scope" value="Bacteria"/>
</dbReference>
<feature type="coiled-coil region" evidence="1">
    <location>
        <begin position="6"/>
        <end position="36"/>
    </location>
</feature>
<keyword evidence="1" id="KW-0175">Coiled coil</keyword>
<gene>
    <name evidence="2" type="ORF">SAMN05660733_03006</name>
</gene>
<dbReference type="Pfam" id="PF02575">
    <property type="entry name" value="YbaB_DNA_bd"/>
    <property type="match status" value="1"/>
</dbReference>
<name>A0A1W2DHS0_9PSEU</name>
<dbReference type="RefSeq" id="WP_245816169.1">
    <property type="nucleotide sequence ID" value="NZ_FWYC01000007.1"/>
</dbReference>
<dbReference type="AlphaFoldDB" id="A0A1W2DHS0"/>
<keyword evidence="3" id="KW-1185">Reference proteome</keyword>
<keyword evidence="2" id="KW-0238">DNA-binding</keyword>
<accession>A0A1W2DHS0</accession>
<dbReference type="STRING" id="40571.SAMN05660733_03006"/>
<dbReference type="GO" id="GO:0003677">
    <property type="term" value="F:DNA binding"/>
    <property type="evidence" value="ECO:0007669"/>
    <property type="project" value="UniProtKB-KW"/>
</dbReference>
<proteinExistence type="predicted"/>
<dbReference type="SUPFAM" id="SSF82607">
    <property type="entry name" value="YbaB-like"/>
    <property type="match status" value="1"/>
</dbReference>
<dbReference type="EMBL" id="FWYC01000007">
    <property type="protein sequence ID" value="SMC96518.1"/>
    <property type="molecule type" value="Genomic_DNA"/>
</dbReference>
<dbReference type="Gene3D" id="3.30.1310.10">
    <property type="entry name" value="Nucleoid-associated protein YbaB-like domain"/>
    <property type="match status" value="1"/>
</dbReference>